<comment type="subcellular location">
    <subcellularLocation>
        <location evidence="2">Endoplasmic reticulum membrane</location>
        <topology evidence="2">Multi-pass membrane protein</topology>
    </subcellularLocation>
</comment>
<organism evidence="16 17">
    <name type="scientific">Qipengyuania qiaonensis</name>
    <dbReference type="NCBI Taxonomy" id="2867240"/>
    <lineage>
        <taxon>Bacteria</taxon>
        <taxon>Pseudomonadati</taxon>
        <taxon>Pseudomonadota</taxon>
        <taxon>Alphaproteobacteria</taxon>
        <taxon>Sphingomonadales</taxon>
        <taxon>Erythrobacteraceae</taxon>
        <taxon>Qipengyuania</taxon>
    </lineage>
</organism>
<evidence type="ECO:0000256" key="5">
    <source>
        <dbReference type="ARBA" id="ARBA00022723"/>
    </source>
</evidence>
<evidence type="ECO:0000313" key="17">
    <source>
        <dbReference type="Proteomes" id="UP000755104"/>
    </source>
</evidence>
<feature type="transmembrane region" description="Helical" evidence="14">
    <location>
        <begin position="49"/>
        <end position="68"/>
    </location>
</feature>
<keyword evidence="11" id="KW-0443">Lipid metabolism</keyword>
<evidence type="ECO:0000256" key="2">
    <source>
        <dbReference type="ARBA" id="ARBA00004477"/>
    </source>
</evidence>
<evidence type="ECO:0000256" key="7">
    <source>
        <dbReference type="ARBA" id="ARBA00022832"/>
    </source>
</evidence>
<dbReference type="RefSeq" id="WP_221556493.1">
    <property type="nucleotide sequence ID" value="NZ_JAIGNO010000002.1"/>
</dbReference>
<dbReference type="Proteomes" id="UP000755104">
    <property type="component" value="Unassembled WGS sequence"/>
</dbReference>
<keyword evidence="8" id="KW-0862">Zinc</keyword>
<keyword evidence="3" id="KW-0444">Lipid biosynthesis</keyword>
<evidence type="ECO:0000256" key="8">
    <source>
        <dbReference type="ARBA" id="ARBA00022833"/>
    </source>
</evidence>
<gene>
    <name evidence="16" type="ORF">K3174_05575</name>
</gene>
<dbReference type="PANTHER" id="PTHR12863:SF1">
    <property type="entry name" value="FATTY ACID 2-HYDROXYLASE"/>
    <property type="match status" value="1"/>
</dbReference>
<evidence type="ECO:0000256" key="9">
    <source>
        <dbReference type="ARBA" id="ARBA00022989"/>
    </source>
</evidence>
<protein>
    <submittedName>
        <fullName evidence="16">Sterol desaturase family protein</fullName>
    </submittedName>
</protein>
<evidence type="ECO:0000313" key="16">
    <source>
        <dbReference type="EMBL" id="MBX7481991.1"/>
    </source>
</evidence>
<name>A0ABS7J3T4_9SPHN</name>
<evidence type="ECO:0000256" key="6">
    <source>
        <dbReference type="ARBA" id="ARBA00022824"/>
    </source>
</evidence>
<keyword evidence="4 14" id="KW-0812">Transmembrane</keyword>
<comment type="caution">
    <text evidence="16">The sequence shown here is derived from an EMBL/GenBank/DDBJ whole genome shotgun (WGS) entry which is preliminary data.</text>
</comment>
<keyword evidence="17" id="KW-1185">Reference proteome</keyword>
<comment type="cofactor">
    <cofactor evidence="1">
        <name>Zn(2+)</name>
        <dbReference type="ChEBI" id="CHEBI:29105"/>
    </cofactor>
</comment>
<dbReference type="PANTHER" id="PTHR12863">
    <property type="entry name" value="FATTY ACID HYDROXYLASE"/>
    <property type="match status" value="1"/>
</dbReference>
<sequence>MKSPTADEKRLILFDNPLLEKATVTSIDSFATIWAIALPLVAFSAWGTVSLIAALGLSLCGLLAWSLFEYFAHRHLFHWDPQWPFARRIVFAIHGNHHIQPTDHLRNLMPPIVSMPVGGLIWAMSYAVAGDIGTWLFFGFIVGYVAYDLVHYACHQWPMRGPIGKSVKRHHMRHHFAADHGNFGVTTPFWDKIFSTQITGGGRQASTAANLREYPVHPAE</sequence>
<evidence type="ECO:0000256" key="4">
    <source>
        <dbReference type="ARBA" id="ARBA00022692"/>
    </source>
</evidence>
<evidence type="ECO:0000256" key="13">
    <source>
        <dbReference type="ARBA" id="ARBA00023160"/>
    </source>
</evidence>
<evidence type="ECO:0000256" key="14">
    <source>
        <dbReference type="SAM" id="Phobius"/>
    </source>
</evidence>
<evidence type="ECO:0000256" key="11">
    <source>
        <dbReference type="ARBA" id="ARBA00023098"/>
    </source>
</evidence>
<dbReference type="InterPro" id="IPR014430">
    <property type="entry name" value="Scs7"/>
</dbReference>
<keyword evidence="9 14" id="KW-1133">Transmembrane helix</keyword>
<dbReference type="Pfam" id="PF04116">
    <property type="entry name" value="FA_hydroxylase"/>
    <property type="match status" value="1"/>
</dbReference>
<keyword evidence="12 14" id="KW-0472">Membrane</keyword>
<keyword evidence="10" id="KW-0560">Oxidoreductase</keyword>
<proteinExistence type="predicted"/>
<reference evidence="16 17" key="1">
    <citation type="submission" date="2021-08" db="EMBL/GenBank/DDBJ databases">
        <title>Comparative Genomics Analysis of the Genus Qipengyuania Reveals Extensive Genetic Diversity and Metabolic Versatility, Including the Description of Fifteen Novel Species.</title>
        <authorList>
            <person name="Liu Y."/>
        </authorList>
    </citation>
    <scope>NUCLEOTIDE SEQUENCE [LARGE SCALE GENOMIC DNA]</scope>
    <source>
        <strain evidence="16 17">6D47A</strain>
    </source>
</reference>
<keyword evidence="6" id="KW-0256">Endoplasmic reticulum</keyword>
<evidence type="ECO:0000256" key="1">
    <source>
        <dbReference type="ARBA" id="ARBA00001947"/>
    </source>
</evidence>
<evidence type="ECO:0000259" key="15">
    <source>
        <dbReference type="Pfam" id="PF04116"/>
    </source>
</evidence>
<evidence type="ECO:0000256" key="3">
    <source>
        <dbReference type="ARBA" id="ARBA00022516"/>
    </source>
</evidence>
<keyword evidence="7" id="KW-0276">Fatty acid metabolism</keyword>
<keyword evidence="5" id="KW-0479">Metal-binding</keyword>
<feature type="domain" description="Fatty acid hydroxylase" evidence="15">
    <location>
        <begin position="59"/>
        <end position="196"/>
    </location>
</feature>
<dbReference type="InterPro" id="IPR006694">
    <property type="entry name" value="Fatty_acid_hydroxylase"/>
</dbReference>
<evidence type="ECO:0000256" key="10">
    <source>
        <dbReference type="ARBA" id="ARBA00023002"/>
    </source>
</evidence>
<keyword evidence="13" id="KW-0275">Fatty acid biosynthesis</keyword>
<accession>A0ABS7J3T4</accession>
<dbReference type="EMBL" id="JAIGNO010000002">
    <property type="protein sequence ID" value="MBX7481991.1"/>
    <property type="molecule type" value="Genomic_DNA"/>
</dbReference>
<evidence type="ECO:0000256" key="12">
    <source>
        <dbReference type="ARBA" id="ARBA00023136"/>
    </source>
</evidence>